<dbReference type="CDD" id="cd17536">
    <property type="entry name" value="REC_YesN-like"/>
    <property type="match status" value="1"/>
</dbReference>
<dbReference type="Pfam" id="PF00072">
    <property type="entry name" value="Response_reg"/>
    <property type="match status" value="2"/>
</dbReference>
<dbReference type="PANTHER" id="PTHR43047:SF72">
    <property type="entry name" value="OSMOSENSING HISTIDINE PROTEIN KINASE SLN1"/>
    <property type="match status" value="1"/>
</dbReference>
<organism evidence="10 11">
    <name type="scientific">Dankookia rubra</name>
    <dbReference type="NCBI Taxonomy" id="1442381"/>
    <lineage>
        <taxon>Bacteria</taxon>
        <taxon>Pseudomonadati</taxon>
        <taxon>Pseudomonadota</taxon>
        <taxon>Alphaproteobacteria</taxon>
        <taxon>Acetobacterales</taxon>
        <taxon>Roseomonadaceae</taxon>
        <taxon>Dankookia</taxon>
    </lineage>
</organism>
<comment type="caution">
    <text evidence="10">The sequence shown here is derived from an EMBL/GenBank/DDBJ whole genome shotgun (WGS) entry which is preliminary data.</text>
</comment>
<dbReference type="Proteomes" id="UP000295096">
    <property type="component" value="Unassembled WGS sequence"/>
</dbReference>
<feature type="domain" description="Histidine kinase" evidence="8">
    <location>
        <begin position="230"/>
        <end position="443"/>
    </location>
</feature>
<dbReference type="Pfam" id="PF02518">
    <property type="entry name" value="HATPase_c"/>
    <property type="match status" value="1"/>
</dbReference>
<reference evidence="10 11" key="1">
    <citation type="journal article" date="2016" name="J. Microbiol.">
        <title>Dankookia rubra gen. nov., sp. nov., an alphaproteobacterium isolated from sediment of a shallow stream.</title>
        <authorList>
            <person name="Kim W.H."/>
            <person name="Kim D.H."/>
            <person name="Kang K."/>
            <person name="Ahn T.Y."/>
        </authorList>
    </citation>
    <scope>NUCLEOTIDE SEQUENCE [LARGE SCALE GENOMIC DNA]</scope>
    <source>
        <strain evidence="10 11">JCM30602</strain>
    </source>
</reference>
<dbReference type="GO" id="GO:0005886">
    <property type="term" value="C:plasma membrane"/>
    <property type="evidence" value="ECO:0007669"/>
    <property type="project" value="TreeGrafter"/>
</dbReference>
<dbReference type="InterPro" id="IPR036890">
    <property type="entry name" value="HATPase_C_sf"/>
</dbReference>
<keyword evidence="11" id="KW-1185">Reference proteome</keyword>
<dbReference type="OrthoDB" id="9795133at2"/>
<dbReference type="InterPro" id="IPR005467">
    <property type="entry name" value="His_kinase_dom"/>
</dbReference>
<dbReference type="InterPro" id="IPR001789">
    <property type="entry name" value="Sig_transdc_resp-reg_receiver"/>
</dbReference>
<dbReference type="CDD" id="cd00156">
    <property type="entry name" value="REC"/>
    <property type="match status" value="1"/>
</dbReference>
<dbReference type="PRINTS" id="PR00344">
    <property type="entry name" value="BCTRLSENSOR"/>
</dbReference>
<feature type="modified residue" description="4-aspartylphosphate" evidence="6">
    <location>
        <position position="127"/>
    </location>
</feature>
<evidence type="ECO:0000313" key="10">
    <source>
        <dbReference type="EMBL" id="TDH59115.1"/>
    </source>
</evidence>
<dbReference type="InterPro" id="IPR003661">
    <property type="entry name" value="HisK_dim/P_dom"/>
</dbReference>
<sequence length="590" mass="64129">MPEPLRPGICSLCPACIPDYPEVWRVRHRPAAPWHRHDCDDRPRPAAEANRHRRPVGRGGTAPRAAEGRAVTTILVVDDEPDLEALILQRFRRQIRAGNLAFLFAHDGVEALDLVARHPGIDLALADLNMPRMDGLTLLGRLQALAPPLATVVVSAYSDMANIRAAMNRGAFDFLTKPIDFADLEVTVAKTLRHVTVLREARASAAELQRQREALQQTEKMAAFGSLLAGVAHELNNPLSIVLGSALMLREQVDGQHPTIAEKAERIHLAADRCARIVRSFLAMARQQAAVRRPLEARKIIEDALQLLAYQLRSDGIEVAQNIPLGLPPLLGDADQLQQVIANLLTNARQALEQRPSTRRINLVARADDDAVEITVADNGPGVSPAHRTRIFDPFFTTKPLGAGTGIGLAVSRSIAEVHGGSLCLDEAPGGGACFVLRVPRAPAEEAPGNGNISCQVEAGSAQSKRRALVVDDEPNLAGMLADFLDPLGYRCDLVATGRDAQRLLSNQDYDAILYDLRMPEVGGQALYGWLEENRPHLCRRIAFITGDTLNPASGDLMASTGRPVLEKPFRPDEVRRIVAELAADAPGER</sequence>
<accession>A0A4V3A9G2</accession>
<dbReference type="InterPro" id="IPR004358">
    <property type="entry name" value="Sig_transdc_His_kin-like_C"/>
</dbReference>
<dbReference type="PROSITE" id="PS50109">
    <property type="entry name" value="HIS_KIN"/>
    <property type="match status" value="1"/>
</dbReference>
<evidence type="ECO:0000256" key="1">
    <source>
        <dbReference type="ARBA" id="ARBA00000085"/>
    </source>
</evidence>
<gene>
    <name evidence="10" type="ORF">E2C06_29065</name>
</gene>
<dbReference type="PROSITE" id="PS50110">
    <property type="entry name" value="RESPONSE_REGULATORY"/>
    <property type="match status" value="2"/>
</dbReference>
<dbReference type="SUPFAM" id="SSF52172">
    <property type="entry name" value="CheY-like"/>
    <property type="match status" value="2"/>
</dbReference>
<keyword evidence="5" id="KW-0418">Kinase</keyword>
<dbReference type="CDD" id="cd00082">
    <property type="entry name" value="HisKA"/>
    <property type="match status" value="1"/>
</dbReference>
<dbReference type="EMBL" id="SMSJ01000080">
    <property type="protein sequence ID" value="TDH59115.1"/>
    <property type="molecule type" value="Genomic_DNA"/>
</dbReference>
<dbReference type="EC" id="2.7.13.3" evidence="2"/>
<dbReference type="SMART" id="SM00388">
    <property type="entry name" value="HisKA"/>
    <property type="match status" value="1"/>
</dbReference>
<dbReference type="AlphaFoldDB" id="A0A4V3A9G2"/>
<dbReference type="InterPro" id="IPR036097">
    <property type="entry name" value="HisK_dim/P_sf"/>
</dbReference>
<dbReference type="SUPFAM" id="SSF47384">
    <property type="entry name" value="Homodimeric domain of signal transducing histidine kinase"/>
    <property type="match status" value="1"/>
</dbReference>
<dbReference type="SMART" id="SM00387">
    <property type="entry name" value="HATPase_c"/>
    <property type="match status" value="1"/>
</dbReference>
<keyword evidence="4" id="KW-0808">Transferase</keyword>
<dbReference type="PANTHER" id="PTHR43047">
    <property type="entry name" value="TWO-COMPONENT HISTIDINE PROTEIN KINASE"/>
    <property type="match status" value="1"/>
</dbReference>
<feature type="compositionally biased region" description="Basic and acidic residues" evidence="7">
    <location>
        <begin position="35"/>
        <end position="45"/>
    </location>
</feature>
<dbReference type="SUPFAM" id="SSF55874">
    <property type="entry name" value="ATPase domain of HSP90 chaperone/DNA topoisomerase II/histidine kinase"/>
    <property type="match status" value="1"/>
</dbReference>
<feature type="domain" description="Response regulatory" evidence="9">
    <location>
        <begin position="73"/>
        <end position="192"/>
    </location>
</feature>
<dbReference type="SMART" id="SM00448">
    <property type="entry name" value="REC"/>
    <property type="match status" value="2"/>
</dbReference>
<evidence type="ECO:0000256" key="5">
    <source>
        <dbReference type="ARBA" id="ARBA00022777"/>
    </source>
</evidence>
<dbReference type="GO" id="GO:0000155">
    <property type="term" value="F:phosphorelay sensor kinase activity"/>
    <property type="evidence" value="ECO:0007669"/>
    <property type="project" value="InterPro"/>
</dbReference>
<evidence type="ECO:0000256" key="4">
    <source>
        <dbReference type="ARBA" id="ARBA00022679"/>
    </source>
</evidence>
<dbReference type="InterPro" id="IPR003594">
    <property type="entry name" value="HATPase_dom"/>
</dbReference>
<evidence type="ECO:0000259" key="8">
    <source>
        <dbReference type="PROSITE" id="PS50109"/>
    </source>
</evidence>
<evidence type="ECO:0000256" key="7">
    <source>
        <dbReference type="SAM" id="MobiDB-lite"/>
    </source>
</evidence>
<evidence type="ECO:0000313" key="11">
    <source>
        <dbReference type="Proteomes" id="UP000295096"/>
    </source>
</evidence>
<name>A0A4V3A9G2_9PROT</name>
<dbReference type="Gene3D" id="3.30.565.10">
    <property type="entry name" value="Histidine kinase-like ATPase, C-terminal domain"/>
    <property type="match status" value="1"/>
</dbReference>
<proteinExistence type="predicted"/>
<feature type="modified residue" description="4-aspartylphosphate" evidence="6">
    <location>
        <position position="516"/>
    </location>
</feature>
<dbReference type="InterPro" id="IPR011006">
    <property type="entry name" value="CheY-like_superfamily"/>
</dbReference>
<dbReference type="Pfam" id="PF00512">
    <property type="entry name" value="HisKA"/>
    <property type="match status" value="1"/>
</dbReference>
<evidence type="ECO:0000259" key="9">
    <source>
        <dbReference type="PROSITE" id="PS50110"/>
    </source>
</evidence>
<feature type="region of interest" description="Disordered" evidence="7">
    <location>
        <begin position="33"/>
        <end position="65"/>
    </location>
</feature>
<comment type="catalytic activity">
    <reaction evidence="1">
        <text>ATP + protein L-histidine = ADP + protein N-phospho-L-histidine.</text>
        <dbReference type="EC" id="2.7.13.3"/>
    </reaction>
</comment>
<protein>
    <recommendedName>
        <fullName evidence="2">histidine kinase</fullName>
        <ecNumber evidence="2">2.7.13.3</ecNumber>
    </recommendedName>
</protein>
<evidence type="ECO:0000256" key="6">
    <source>
        <dbReference type="PROSITE-ProRule" id="PRU00169"/>
    </source>
</evidence>
<feature type="domain" description="Response regulatory" evidence="9">
    <location>
        <begin position="467"/>
        <end position="583"/>
    </location>
</feature>
<keyword evidence="3 6" id="KW-0597">Phosphoprotein</keyword>
<dbReference type="Gene3D" id="3.40.50.2300">
    <property type="match status" value="2"/>
</dbReference>
<evidence type="ECO:0000256" key="3">
    <source>
        <dbReference type="ARBA" id="ARBA00022553"/>
    </source>
</evidence>
<dbReference type="GO" id="GO:0009927">
    <property type="term" value="F:histidine phosphotransfer kinase activity"/>
    <property type="evidence" value="ECO:0007669"/>
    <property type="project" value="TreeGrafter"/>
</dbReference>
<dbReference type="Gene3D" id="1.10.287.130">
    <property type="match status" value="1"/>
</dbReference>
<evidence type="ECO:0000256" key="2">
    <source>
        <dbReference type="ARBA" id="ARBA00012438"/>
    </source>
</evidence>